<dbReference type="RefSeq" id="XP_022135498.1">
    <property type="nucleotide sequence ID" value="XM_022279806.1"/>
</dbReference>
<feature type="repeat" description="PPR" evidence="2">
    <location>
        <begin position="73"/>
        <end position="107"/>
    </location>
</feature>
<dbReference type="Pfam" id="PF20431">
    <property type="entry name" value="E_motif"/>
    <property type="match status" value="1"/>
</dbReference>
<dbReference type="InterPro" id="IPR046848">
    <property type="entry name" value="E_motif"/>
</dbReference>
<evidence type="ECO:0000256" key="2">
    <source>
        <dbReference type="PROSITE-ProRule" id="PRU00708"/>
    </source>
</evidence>
<dbReference type="InterPro" id="IPR002885">
    <property type="entry name" value="PPR_rpt"/>
</dbReference>
<accession>A0A6J1C2V4</accession>
<dbReference type="AlphaFoldDB" id="A0A6J1C2V4"/>
<evidence type="ECO:0000313" key="5">
    <source>
        <dbReference type="RefSeq" id="XP_022135498.1"/>
    </source>
</evidence>
<evidence type="ECO:0000313" key="3">
    <source>
        <dbReference type="Proteomes" id="UP000504603"/>
    </source>
</evidence>
<feature type="repeat" description="PPR" evidence="2">
    <location>
        <begin position="376"/>
        <end position="410"/>
    </location>
</feature>
<gene>
    <name evidence="4 5" type="primary">LOC111007439</name>
</gene>
<name>A0A6J1C2V4_MOMCH</name>
<dbReference type="FunFam" id="1.25.40.10:FF:000351">
    <property type="entry name" value="Pentatricopeptide repeat-containing protein"/>
    <property type="match status" value="1"/>
</dbReference>
<dbReference type="InterPro" id="IPR011990">
    <property type="entry name" value="TPR-like_helical_dom_sf"/>
</dbReference>
<dbReference type="OrthoDB" id="185373at2759"/>
<keyword evidence="3" id="KW-1185">Reference proteome</keyword>
<dbReference type="PANTHER" id="PTHR47926">
    <property type="entry name" value="PENTATRICOPEPTIDE REPEAT-CONTAINING PROTEIN"/>
    <property type="match status" value="1"/>
</dbReference>
<keyword evidence="1" id="KW-0677">Repeat</keyword>
<sequence length="553" mass="61715">MIQLFMSFYLHILTSELSKSYLTLLRTKELHALITKTPLACDAFYATRIVCLYSVNGRLDYGRHVFDKTPHRSVYLWNSIIRAYAKAHKFGDALSLFFRMLRSETKPDNFTYSCIIKACSESFHRERLKLVHGRALASGFGLDPICCSALVAAYSNLDLIEEAGKVFDGMPHPDLVLWNSIISGFGYCGFWNQGLLLFSRMRNSGERPDGYTVVGVASGIAEPILLNIGKGIHGFCLKCNFDSDEHVASAIVSMYSRCRSMDSAYLVFSSLLQPDLVTWSALITGYSQSRDFGKALFFFQKLNMQGKKPDSILIASILAAAAQSTNIRSGIEIHGYVLRHGIELNEMVSSSLIDMYSKCGFLNLGIHVFHILPQKSILSYNSVIWGVGLHGLASKALEMFEELLDFGLVPNESTFSALLCACCHAGLNSVGKEIFRRMKDEFYIKYRADHYVYIVKLLGMTGELEEAYNLILSLPESVDSGIWGALLSCCDACGNPELAEIVAQQLLDNNEKTAYKVMLSNIYAGEGRWDDVKKLRDTMTANERGKLPGLSWI</sequence>
<dbReference type="InterPro" id="IPR046960">
    <property type="entry name" value="PPR_At4g14850-like_plant"/>
</dbReference>
<feature type="repeat" description="PPR" evidence="2">
    <location>
        <begin position="411"/>
        <end position="441"/>
    </location>
</feature>
<dbReference type="RefSeq" id="XP_022135497.1">
    <property type="nucleotide sequence ID" value="XM_022279805.1"/>
</dbReference>
<dbReference type="GO" id="GO:0009451">
    <property type="term" value="P:RNA modification"/>
    <property type="evidence" value="ECO:0007669"/>
    <property type="project" value="InterPro"/>
</dbReference>
<dbReference type="PROSITE" id="PS51375">
    <property type="entry name" value="PPR"/>
    <property type="match status" value="5"/>
</dbReference>
<dbReference type="Proteomes" id="UP000504603">
    <property type="component" value="Unplaced"/>
</dbReference>
<dbReference type="GeneID" id="111007439"/>
<reference evidence="4 5" key="1">
    <citation type="submission" date="2025-04" db="UniProtKB">
        <authorList>
            <consortium name="RefSeq"/>
        </authorList>
    </citation>
    <scope>IDENTIFICATION</scope>
    <source>
        <strain evidence="4 5">OHB3-1</strain>
    </source>
</reference>
<dbReference type="Gene3D" id="1.25.40.10">
    <property type="entry name" value="Tetratricopeptide repeat domain"/>
    <property type="match status" value="4"/>
</dbReference>
<evidence type="ECO:0000256" key="1">
    <source>
        <dbReference type="ARBA" id="ARBA00022737"/>
    </source>
</evidence>
<dbReference type="GO" id="GO:0003723">
    <property type="term" value="F:RNA binding"/>
    <property type="evidence" value="ECO:0007669"/>
    <property type="project" value="InterPro"/>
</dbReference>
<organism evidence="3 4">
    <name type="scientific">Momordica charantia</name>
    <name type="common">Bitter gourd</name>
    <name type="synonym">Balsam pear</name>
    <dbReference type="NCBI Taxonomy" id="3673"/>
    <lineage>
        <taxon>Eukaryota</taxon>
        <taxon>Viridiplantae</taxon>
        <taxon>Streptophyta</taxon>
        <taxon>Embryophyta</taxon>
        <taxon>Tracheophyta</taxon>
        <taxon>Spermatophyta</taxon>
        <taxon>Magnoliopsida</taxon>
        <taxon>eudicotyledons</taxon>
        <taxon>Gunneridae</taxon>
        <taxon>Pentapetalae</taxon>
        <taxon>rosids</taxon>
        <taxon>fabids</taxon>
        <taxon>Cucurbitales</taxon>
        <taxon>Cucurbitaceae</taxon>
        <taxon>Momordiceae</taxon>
        <taxon>Momordica</taxon>
    </lineage>
</organism>
<proteinExistence type="predicted"/>
<dbReference type="KEGG" id="mcha:111007439"/>
<dbReference type="NCBIfam" id="TIGR00756">
    <property type="entry name" value="PPR"/>
    <property type="match status" value="3"/>
</dbReference>
<protein>
    <submittedName>
        <fullName evidence="4 5">Pentatricopeptide repeat-containing protein At1g64310</fullName>
    </submittedName>
</protein>
<evidence type="ECO:0000313" key="4">
    <source>
        <dbReference type="RefSeq" id="XP_022135497.1"/>
    </source>
</evidence>
<dbReference type="Pfam" id="PF01535">
    <property type="entry name" value="PPR"/>
    <property type="match status" value="3"/>
</dbReference>
<dbReference type="Pfam" id="PF13041">
    <property type="entry name" value="PPR_2"/>
    <property type="match status" value="2"/>
</dbReference>
<feature type="repeat" description="PPR" evidence="2">
    <location>
        <begin position="174"/>
        <end position="208"/>
    </location>
</feature>
<feature type="repeat" description="PPR" evidence="2">
    <location>
        <begin position="275"/>
        <end position="309"/>
    </location>
</feature>
<dbReference type="FunFam" id="1.25.40.10:FF:000090">
    <property type="entry name" value="Pentatricopeptide repeat-containing protein, chloroplastic"/>
    <property type="match status" value="1"/>
</dbReference>